<dbReference type="PANTHER" id="PTHR11254">
    <property type="entry name" value="HECT DOMAIN UBIQUITIN-PROTEIN LIGASE"/>
    <property type="match status" value="1"/>
</dbReference>
<evidence type="ECO:0000256" key="9">
    <source>
        <dbReference type="PIRNR" id="PIRNR001569"/>
    </source>
</evidence>
<reference evidence="16" key="1">
    <citation type="submission" date="2025-08" db="UniProtKB">
        <authorList>
            <consortium name="Ensembl"/>
        </authorList>
    </citation>
    <scope>IDENTIFICATION</scope>
</reference>
<evidence type="ECO:0000256" key="1">
    <source>
        <dbReference type="ARBA" id="ARBA00000885"/>
    </source>
</evidence>
<dbReference type="PROSITE" id="PS50237">
    <property type="entry name" value="HECT"/>
    <property type="match status" value="1"/>
</dbReference>
<sequence length="920" mass="105591">MVVLEAILLTQYFPDDGSPGLRMSPVVSAQLMDIKKSLLVPHSYVELVVDGLPETSKKTERVGNVSKPHWDEHFTVLVTPHSKLELRLWHRHPLKTDTFMGKHVVEIYQELKQNNGKLENISLNLPLQLEMKGRPPAEVGFLKICLDGMIVRLDSFPNGGVAHLGESTPHNNTPNHSDWSRNGTPPILHPDSSSSVVAGALGETVSVAIADSTCLEADEDRSTTSLGTPGGKHWKPAAPSTTNTSSITINGDVSREQEPSAPTHPPDSITATTSQSQLPVIIERGPNSEQTTTEAIASLLPPMTPAPPNAQVLGRHGEAPPFPGNEMASLTGMERSEANQMEQEPLPAGWEQRQDQHNRIYYVDHNTRTTTWERPQPLPPGWERRVDPRGRVYYVDHNTRTTTWQRPTMESVRNFEQWQIQRNQWQGAMQQFNQRYLYQTAQPQVENDPLGPLPDGWEKRVENSGRVYFVNHNTRTTQWEDPRTQGIVSEEPLPEGWEMRYTNEGVRYFVDHNTRTTTFQDPRPGAKTAGAKGAFGVPIAYERSFRWKLGQFRYLCQSNALPGHVKISVTRQTLFEDSFQQIMAMKPYDLRRRLYIIFRGEEGLDYGGLAREWFFLLSHEVLNPMYCLFEYAGKNNYCLQINPASSINPDHLAYFRFIGRFIAMALYHGRFIDTGFSLPFYKRMLSKQLTIKDLESIDPEFYNSLIWVRDNDIEECGLEMFFAVDMEILGELKSHDLKPEGSEVQVSEENKEEYIKMITEWRFSRGVEEQTKAFLDGFNEVVPLQWLQYFDEKELELMLCGMQEIDLGDWQRNAIYRHYNRNSKQIVWFWQIVREMDNEKRTRLLQFVTGTCRLPVGGFAELMGSNGPQKYCIEKVGKETWLPRSHTCFNRLDLPPYKSYEQLKEKLMFAIEETEGFGQE</sequence>
<evidence type="ECO:0000256" key="6">
    <source>
        <dbReference type="ARBA" id="ARBA00022786"/>
    </source>
</evidence>
<feature type="active site" description="Glycyl thioester intermediate" evidence="10 11">
    <location>
        <position position="888"/>
    </location>
</feature>
<dbReference type="InterPro" id="IPR000569">
    <property type="entry name" value="HECT_dom"/>
</dbReference>
<name>A0A8C4QCQ3_EPTBU</name>
<evidence type="ECO:0000256" key="7">
    <source>
        <dbReference type="ARBA" id="ARBA00022843"/>
    </source>
</evidence>
<dbReference type="PIRSF" id="PIRSF001569">
    <property type="entry name" value="E3_ub_ligase_SMURF1"/>
    <property type="match status" value="1"/>
</dbReference>
<dbReference type="GO" id="GO:0043161">
    <property type="term" value="P:proteasome-mediated ubiquitin-dependent protein catabolic process"/>
    <property type="evidence" value="ECO:0007669"/>
    <property type="project" value="TreeGrafter"/>
</dbReference>
<dbReference type="GeneTree" id="ENSGT00940000154635"/>
<feature type="domain" description="HECT" evidence="15">
    <location>
        <begin position="586"/>
        <end position="920"/>
    </location>
</feature>
<evidence type="ECO:0000313" key="17">
    <source>
        <dbReference type="Proteomes" id="UP000694388"/>
    </source>
</evidence>
<dbReference type="InterPro" id="IPR024928">
    <property type="entry name" value="E3_ub_ligase_SMURF1"/>
</dbReference>
<feature type="region of interest" description="Disordered" evidence="12">
    <location>
        <begin position="218"/>
        <end position="279"/>
    </location>
</feature>
<evidence type="ECO:0000256" key="10">
    <source>
        <dbReference type="PIRSR" id="PIRSR001569-1"/>
    </source>
</evidence>
<dbReference type="AlphaFoldDB" id="A0A8C4QCQ3"/>
<protein>
    <recommendedName>
        <fullName evidence="9">E3 ubiquitin-protein ligase</fullName>
        <ecNumber evidence="9">2.3.2.26</ecNumber>
    </recommendedName>
</protein>
<dbReference type="InterPro" id="IPR050409">
    <property type="entry name" value="E3_ubiq-protein_ligase"/>
</dbReference>
<dbReference type="InterPro" id="IPR036020">
    <property type="entry name" value="WW_dom_sf"/>
</dbReference>
<comment type="catalytic activity">
    <reaction evidence="1 9">
        <text>S-ubiquitinyl-[E2 ubiquitin-conjugating enzyme]-L-cysteine + [acceptor protein]-L-lysine = [E2 ubiquitin-conjugating enzyme]-L-cysteine + N(6)-ubiquitinyl-[acceptor protein]-L-lysine.</text>
        <dbReference type="EC" id="2.3.2.26"/>
    </reaction>
</comment>
<dbReference type="Pfam" id="PF00397">
    <property type="entry name" value="WW"/>
    <property type="match status" value="4"/>
</dbReference>
<dbReference type="EC" id="2.3.2.26" evidence="9"/>
<evidence type="ECO:0000259" key="13">
    <source>
        <dbReference type="PROSITE" id="PS50004"/>
    </source>
</evidence>
<dbReference type="CDD" id="cd00201">
    <property type="entry name" value="WW"/>
    <property type="match status" value="4"/>
</dbReference>
<feature type="compositionally biased region" description="Low complexity" evidence="12">
    <location>
        <begin position="240"/>
        <end position="250"/>
    </location>
</feature>
<dbReference type="PROSITE" id="PS01159">
    <property type="entry name" value="WW_DOMAIN_1"/>
    <property type="match status" value="4"/>
</dbReference>
<dbReference type="Gene3D" id="3.90.1750.10">
    <property type="entry name" value="Hect, E3 ligase catalytic domains"/>
    <property type="match status" value="1"/>
</dbReference>
<feature type="domain" description="WW" evidence="14">
    <location>
        <begin position="451"/>
        <end position="484"/>
    </location>
</feature>
<evidence type="ECO:0000256" key="5">
    <source>
        <dbReference type="ARBA" id="ARBA00022737"/>
    </source>
</evidence>
<dbReference type="UniPathway" id="UPA00143"/>
<dbReference type="SUPFAM" id="SSF51045">
    <property type="entry name" value="WW domain"/>
    <property type="match status" value="4"/>
</dbReference>
<dbReference type="InterPro" id="IPR035892">
    <property type="entry name" value="C2_domain_sf"/>
</dbReference>
<feature type="region of interest" description="Disordered" evidence="12">
    <location>
        <begin position="162"/>
        <end position="194"/>
    </location>
</feature>
<evidence type="ECO:0000256" key="2">
    <source>
        <dbReference type="ARBA" id="ARBA00004123"/>
    </source>
</evidence>
<dbReference type="CDD" id="cd04021">
    <property type="entry name" value="C2_E3_ubiquitin_ligase"/>
    <property type="match status" value="1"/>
</dbReference>
<dbReference type="FunFam" id="2.20.70.10:FF:000009">
    <property type="entry name" value="E3 ubiquitin-protein ligase"/>
    <property type="match status" value="1"/>
</dbReference>
<dbReference type="PROSITE" id="PS50020">
    <property type="entry name" value="WW_DOMAIN_2"/>
    <property type="match status" value="4"/>
</dbReference>
<comment type="subcellular location">
    <subcellularLocation>
        <location evidence="2">Nucleus</location>
    </subcellularLocation>
</comment>
<evidence type="ECO:0000256" key="12">
    <source>
        <dbReference type="SAM" id="MobiDB-lite"/>
    </source>
</evidence>
<dbReference type="FunFam" id="3.90.1750.10:FF:000026">
    <property type="entry name" value="E3 ubiquitin-protein ligase HACE1"/>
    <property type="match status" value="1"/>
</dbReference>
<dbReference type="FunFam" id="3.90.1750.10:FF:000002">
    <property type="entry name" value="E3 ubiquitin-protein ligase"/>
    <property type="match status" value="1"/>
</dbReference>
<evidence type="ECO:0000256" key="8">
    <source>
        <dbReference type="ARBA" id="ARBA00023242"/>
    </source>
</evidence>
<dbReference type="Pfam" id="PF00168">
    <property type="entry name" value="C2"/>
    <property type="match status" value="1"/>
</dbReference>
<dbReference type="FunFam" id="3.30.2160.10:FF:000003">
    <property type="entry name" value="E3 ubiquitin-protein ligase"/>
    <property type="match status" value="1"/>
</dbReference>
<comment type="pathway">
    <text evidence="3 9">Protein modification; protein ubiquitination.</text>
</comment>
<dbReference type="InterPro" id="IPR035983">
    <property type="entry name" value="Hect_E3_ubiquitin_ligase"/>
</dbReference>
<dbReference type="FunFam" id="3.30.2410.10:FF:000002">
    <property type="entry name" value="E3 ubiquitin-protein ligase HECW2"/>
    <property type="match status" value="1"/>
</dbReference>
<keyword evidence="8" id="KW-0539">Nucleus</keyword>
<evidence type="ECO:0000256" key="3">
    <source>
        <dbReference type="ARBA" id="ARBA00004906"/>
    </source>
</evidence>
<keyword evidence="5" id="KW-0677">Repeat</keyword>
<feature type="compositionally biased region" description="Polar residues" evidence="12">
    <location>
        <begin position="269"/>
        <end position="278"/>
    </location>
</feature>
<reference evidence="16" key="2">
    <citation type="submission" date="2025-09" db="UniProtKB">
        <authorList>
            <consortium name="Ensembl"/>
        </authorList>
    </citation>
    <scope>IDENTIFICATION</scope>
</reference>
<organism evidence="16 17">
    <name type="scientific">Eptatretus burgeri</name>
    <name type="common">Inshore hagfish</name>
    <dbReference type="NCBI Taxonomy" id="7764"/>
    <lineage>
        <taxon>Eukaryota</taxon>
        <taxon>Metazoa</taxon>
        <taxon>Chordata</taxon>
        <taxon>Craniata</taxon>
        <taxon>Vertebrata</taxon>
        <taxon>Cyclostomata</taxon>
        <taxon>Myxini</taxon>
        <taxon>Myxiniformes</taxon>
        <taxon>Myxinidae</taxon>
        <taxon>Eptatretinae</taxon>
        <taxon>Eptatretus</taxon>
    </lineage>
</organism>
<evidence type="ECO:0000259" key="15">
    <source>
        <dbReference type="PROSITE" id="PS50237"/>
    </source>
</evidence>
<dbReference type="SMART" id="SM00456">
    <property type="entry name" value="WW"/>
    <property type="match status" value="4"/>
</dbReference>
<dbReference type="GO" id="GO:0005634">
    <property type="term" value="C:nucleus"/>
    <property type="evidence" value="ECO:0007669"/>
    <property type="project" value="UniProtKB-SubCell"/>
</dbReference>
<dbReference type="SUPFAM" id="SSF49562">
    <property type="entry name" value="C2 domain (Calcium/lipid-binding domain, CaLB)"/>
    <property type="match status" value="1"/>
</dbReference>
<dbReference type="Pfam" id="PF00632">
    <property type="entry name" value="HECT"/>
    <property type="match status" value="1"/>
</dbReference>
<dbReference type="Gene3D" id="2.20.70.10">
    <property type="match status" value="3"/>
</dbReference>
<feature type="domain" description="WW" evidence="14">
    <location>
        <begin position="344"/>
        <end position="377"/>
    </location>
</feature>
<dbReference type="PANTHER" id="PTHR11254:SF429">
    <property type="entry name" value="E3 UBIQUITIN-PROTEIN LIGASE SU(DX)"/>
    <property type="match status" value="1"/>
</dbReference>
<dbReference type="Gene3D" id="3.30.2160.10">
    <property type="entry name" value="Hect, E3 ligase catalytic domain"/>
    <property type="match status" value="1"/>
</dbReference>
<dbReference type="SMART" id="SM00239">
    <property type="entry name" value="C2"/>
    <property type="match status" value="1"/>
</dbReference>
<accession>A0A8C4QCQ3</accession>
<gene>
    <name evidence="16" type="primary">WWP1</name>
</gene>
<dbReference type="SUPFAM" id="SSF56204">
    <property type="entry name" value="Hect, E3 ligase catalytic domain"/>
    <property type="match status" value="1"/>
</dbReference>
<keyword evidence="7" id="KW-0832">Ubl conjugation</keyword>
<evidence type="ECO:0000313" key="16">
    <source>
        <dbReference type="Ensembl" id="ENSEBUP00000013076.1"/>
    </source>
</evidence>
<dbReference type="PROSITE" id="PS50004">
    <property type="entry name" value="C2"/>
    <property type="match status" value="1"/>
</dbReference>
<keyword evidence="17" id="KW-1185">Reference proteome</keyword>
<dbReference type="CDD" id="cd00078">
    <property type="entry name" value="HECTc"/>
    <property type="match status" value="1"/>
</dbReference>
<dbReference type="FunFam" id="2.20.70.10:FF:000005">
    <property type="entry name" value="E3 ubiquitin-protein ligase"/>
    <property type="match status" value="1"/>
</dbReference>
<dbReference type="GO" id="GO:0016567">
    <property type="term" value="P:protein ubiquitination"/>
    <property type="evidence" value="ECO:0007669"/>
    <property type="project" value="UniProtKB-UniPathway"/>
</dbReference>
<dbReference type="InterPro" id="IPR001202">
    <property type="entry name" value="WW_dom"/>
</dbReference>
<evidence type="ECO:0000259" key="14">
    <source>
        <dbReference type="PROSITE" id="PS50020"/>
    </source>
</evidence>
<feature type="domain" description="WW" evidence="14">
    <location>
        <begin position="491"/>
        <end position="524"/>
    </location>
</feature>
<dbReference type="Ensembl" id="ENSEBUT00000013652.1">
    <property type="protein sequence ID" value="ENSEBUP00000013076.1"/>
    <property type="gene ID" value="ENSEBUG00000008251.1"/>
</dbReference>
<dbReference type="GO" id="GO:0005737">
    <property type="term" value="C:cytoplasm"/>
    <property type="evidence" value="ECO:0007669"/>
    <property type="project" value="UniProtKB-ARBA"/>
</dbReference>
<dbReference type="Gene3D" id="3.30.2410.10">
    <property type="entry name" value="Hect, E3 ligase catalytic domain"/>
    <property type="match status" value="1"/>
</dbReference>
<evidence type="ECO:0000256" key="11">
    <source>
        <dbReference type="PROSITE-ProRule" id="PRU00104"/>
    </source>
</evidence>
<feature type="compositionally biased region" description="Polar residues" evidence="12">
    <location>
        <begin position="168"/>
        <end position="183"/>
    </location>
</feature>
<keyword evidence="6 9" id="KW-0833">Ubl conjugation pathway</keyword>
<feature type="domain" description="WW" evidence="14">
    <location>
        <begin position="376"/>
        <end position="409"/>
    </location>
</feature>
<dbReference type="Gene3D" id="2.60.40.150">
    <property type="entry name" value="C2 domain"/>
    <property type="match status" value="1"/>
</dbReference>
<dbReference type="Proteomes" id="UP000694388">
    <property type="component" value="Unplaced"/>
</dbReference>
<dbReference type="GO" id="GO:0061630">
    <property type="term" value="F:ubiquitin protein ligase activity"/>
    <property type="evidence" value="ECO:0007669"/>
    <property type="project" value="UniProtKB-EC"/>
</dbReference>
<dbReference type="SMART" id="SM00119">
    <property type="entry name" value="HECTc"/>
    <property type="match status" value="1"/>
</dbReference>
<dbReference type="InterPro" id="IPR000008">
    <property type="entry name" value="C2_dom"/>
</dbReference>
<keyword evidence="4 9" id="KW-0808">Transferase</keyword>
<evidence type="ECO:0000256" key="4">
    <source>
        <dbReference type="ARBA" id="ARBA00022679"/>
    </source>
</evidence>
<proteinExistence type="predicted"/>
<feature type="domain" description="C2" evidence="13">
    <location>
        <begin position="3"/>
        <end position="122"/>
    </location>
</feature>